<evidence type="ECO:0000313" key="1">
    <source>
        <dbReference type="EMBL" id="RLV50369.1"/>
    </source>
</evidence>
<dbReference type="RefSeq" id="WP_121805024.1">
    <property type="nucleotide sequence ID" value="NZ_RDBE01000002.1"/>
</dbReference>
<protein>
    <recommendedName>
        <fullName evidence="3">SalK</fullName>
    </recommendedName>
</protein>
<dbReference type="InterPro" id="IPR054058">
    <property type="entry name" value="HTH_67"/>
</dbReference>
<accession>A0A3L8P6V6</accession>
<keyword evidence="2" id="KW-1185">Reference proteome</keyword>
<dbReference type="OrthoDB" id="157052at2"/>
<dbReference type="AlphaFoldDB" id="A0A3L8P6V6"/>
<gene>
    <name evidence="1" type="ORF">D9V37_04790</name>
</gene>
<dbReference type="Pfam" id="PF21863">
    <property type="entry name" value="HTH_67"/>
    <property type="match status" value="1"/>
</dbReference>
<comment type="caution">
    <text evidence="1">The sequence shown here is derived from an EMBL/GenBank/DDBJ whole genome shotgun (WGS) entry which is preliminary data.</text>
</comment>
<proteinExistence type="predicted"/>
<dbReference type="EMBL" id="RDBE01000002">
    <property type="protein sequence ID" value="RLV50369.1"/>
    <property type="molecule type" value="Genomic_DNA"/>
</dbReference>
<organism evidence="1 2">
    <name type="scientific">Nocardioides mangrovicus</name>
    <dbReference type="NCBI Taxonomy" id="2478913"/>
    <lineage>
        <taxon>Bacteria</taxon>
        <taxon>Bacillati</taxon>
        <taxon>Actinomycetota</taxon>
        <taxon>Actinomycetes</taxon>
        <taxon>Propionibacteriales</taxon>
        <taxon>Nocardioidaceae</taxon>
        <taxon>Nocardioides</taxon>
    </lineage>
</organism>
<evidence type="ECO:0000313" key="2">
    <source>
        <dbReference type="Proteomes" id="UP000281708"/>
    </source>
</evidence>
<name>A0A3L8P6V6_9ACTN</name>
<dbReference type="Proteomes" id="UP000281708">
    <property type="component" value="Unassembled WGS sequence"/>
</dbReference>
<sequence>MSKVPEEFWRAVEAIHSVVYFAPDDSYAGLGLRGFWRGYFASRAAALGTPGPELVTATFYGFAPGMVARAVPDVWALADREAVLAARSRLAASTLATAWPQEPTIADEVVALLDGLDLGGKPLAAAHLALPAPTSQTERLWHAVTVLRELHGDAHIAVLLGDRVDGCAANAWAVAAGLAPARLREVRGWSEAEWEQGLERLRGRGWVDRDDTLTESGRVARADVEARTHAVAEAALSEEARQQAVAVTEPLVALARAVGDAGLVPYPNPTAVERP</sequence>
<dbReference type="NCBIfam" id="NF047719">
    <property type="entry name" value="SCO6745_fam_HTH"/>
    <property type="match status" value="1"/>
</dbReference>
<evidence type="ECO:0008006" key="3">
    <source>
        <dbReference type="Google" id="ProtNLM"/>
    </source>
</evidence>
<reference evidence="1 2" key="1">
    <citation type="submission" date="2018-10" db="EMBL/GenBank/DDBJ databases">
        <title>Marmoricola sp. 4Q3S-7 whole genome shotgun sequence.</title>
        <authorList>
            <person name="Li F."/>
        </authorList>
    </citation>
    <scope>NUCLEOTIDE SEQUENCE [LARGE SCALE GENOMIC DNA]</scope>
    <source>
        <strain evidence="1 2">4Q3S-7</strain>
    </source>
</reference>